<comment type="similarity">
    <text evidence="4">Belongs to the TRAFAC class YlqF/YawG GTPase family. MTG1 subfamily.</text>
</comment>
<dbReference type="Pfam" id="PF01926">
    <property type="entry name" value="MMR_HSR1"/>
    <property type="match status" value="1"/>
</dbReference>
<reference evidence="8" key="1">
    <citation type="submission" date="2025-08" db="UniProtKB">
        <authorList>
            <consortium name="RefSeq"/>
        </authorList>
    </citation>
    <scope>IDENTIFICATION</scope>
    <source>
        <tissue evidence="8">Tentacle</tissue>
    </source>
</reference>
<sequence>MAVTTFVNRAEVWLANSSFRSSFQLPEHFHPSLFLKWFPGHMAKGLRVMQSLVRKCDCVLEIHDSRIPFSGRNPKFKETLSGRPSVLLLNKVDLISGINQKDILRRFEANGIRAVFVDSKAQYSHTIKKVVPAVLDAIKDAEYEGSYLRKNPDAPYTLMVCGLPNTGKSSLINALRRTHIKKGKGTRVGKLPGMTTSIQERILVNDEPKMYMLDTPGVVAPYVPTAEVGMKLALTGCFKDHLVGEDLIADYILFLLNKNGNFEYVKKFGLENPTDNIDFVLRHIATTLNSTVSGGVPDYLKASIHLLSRFRRGELGRFLLDK</sequence>
<feature type="binding site" evidence="5">
    <location>
        <begin position="90"/>
        <end position="93"/>
    </location>
    <ligand>
        <name>GTP</name>
        <dbReference type="ChEBI" id="CHEBI:37565"/>
    </ligand>
</feature>
<evidence type="ECO:0000313" key="7">
    <source>
        <dbReference type="Proteomes" id="UP000515163"/>
    </source>
</evidence>
<comment type="subcellular location">
    <subcellularLocation>
        <location evidence="4">Mitochondrion inner membrane</location>
        <topology evidence="4">Peripheral membrane protein</topology>
    </subcellularLocation>
</comment>
<dbReference type="GeneID" id="116308356"/>
<comment type="function">
    <text evidence="3 4">Plays a role in the regulation of the mitochondrial ribosome assembly and of translational activity. Displays mitochondrial GTPase activity.</text>
</comment>
<evidence type="ECO:0000256" key="2">
    <source>
        <dbReference type="ARBA" id="ARBA00023134"/>
    </source>
</evidence>
<dbReference type="Gene3D" id="3.40.50.300">
    <property type="entry name" value="P-loop containing nucleotide triphosphate hydrolases"/>
    <property type="match status" value="1"/>
</dbReference>
<evidence type="ECO:0000313" key="8">
    <source>
        <dbReference type="RefSeq" id="XP_031574620.1"/>
    </source>
</evidence>
<dbReference type="InterPro" id="IPR027417">
    <property type="entry name" value="P-loop_NTPase"/>
</dbReference>
<accession>A0A6P8JDT5</accession>
<dbReference type="InParanoid" id="A0A6P8JDT5"/>
<dbReference type="InterPro" id="IPR023179">
    <property type="entry name" value="GTP-bd_ortho_bundle_sf"/>
</dbReference>
<feature type="domain" description="G" evidence="6">
    <location>
        <begin position="158"/>
        <end position="260"/>
    </location>
</feature>
<dbReference type="KEGG" id="aten:116308356"/>
<dbReference type="OrthoDB" id="269151at2759"/>
<evidence type="ECO:0000256" key="5">
    <source>
        <dbReference type="PIRSR" id="PIRSR006230-1"/>
    </source>
</evidence>
<feature type="binding site" evidence="5">
    <location>
        <begin position="165"/>
        <end position="170"/>
    </location>
    <ligand>
        <name>GTP</name>
        <dbReference type="ChEBI" id="CHEBI:37565"/>
    </ligand>
</feature>
<evidence type="ECO:0000256" key="3">
    <source>
        <dbReference type="ARBA" id="ARBA00045284"/>
    </source>
</evidence>
<dbReference type="GO" id="GO:0032543">
    <property type="term" value="P:mitochondrial translation"/>
    <property type="evidence" value="ECO:0007669"/>
    <property type="project" value="TreeGrafter"/>
</dbReference>
<dbReference type="GO" id="GO:0005743">
    <property type="term" value="C:mitochondrial inner membrane"/>
    <property type="evidence" value="ECO:0007669"/>
    <property type="project" value="UniProtKB-SubCell"/>
</dbReference>
<keyword evidence="7" id="KW-1185">Reference proteome</keyword>
<proteinExistence type="inferred from homology"/>
<organism evidence="7 8">
    <name type="scientific">Actinia tenebrosa</name>
    <name type="common">Australian red waratah sea anemone</name>
    <dbReference type="NCBI Taxonomy" id="6105"/>
    <lineage>
        <taxon>Eukaryota</taxon>
        <taxon>Metazoa</taxon>
        <taxon>Cnidaria</taxon>
        <taxon>Anthozoa</taxon>
        <taxon>Hexacorallia</taxon>
        <taxon>Actiniaria</taxon>
        <taxon>Actiniidae</taxon>
        <taxon>Actinia</taxon>
    </lineage>
</organism>
<dbReference type="RefSeq" id="XP_031574620.1">
    <property type="nucleotide sequence ID" value="XM_031718760.1"/>
</dbReference>
<dbReference type="Gene3D" id="1.10.1580.10">
    <property type="match status" value="1"/>
</dbReference>
<dbReference type="Proteomes" id="UP000515163">
    <property type="component" value="Unplaced"/>
</dbReference>
<dbReference type="CDD" id="cd01856">
    <property type="entry name" value="YlqF"/>
    <property type="match status" value="1"/>
</dbReference>
<keyword evidence="2 4" id="KW-0342">GTP-binding</keyword>
<gene>
    <name evidence="8" type="primary">LOC116308356</name>
</gene>
<evidence type="ECO:0000256" key="1">
    <source>
        <dbReference type="ARBA" id="ARBA00022741"/>
    </source>
</evidence>
<name>A0A6P8JDT5_ACTTE</name>
<protein>
    <recommendedName>
        <fullName evidence="4">Mitochondrial GTPase 1</fullName>
    </recommendedName>
</protein>
<dbReference type="FunCoup" id="A0A6P8JDT5">
    <property type="interactions" value="1611"/>
</dbReference>
<keyword evidence="1 4" id="KW-0547">Nucleotide-binding</keyword>
<evidence type="ECO:0000256" key="4">
    <source>
        <dbReference type="PIRNR" id="PIRNR006230"/>
    </source>
</evidence>
<dbReference type="SUPFAM" id="SSF52540">
    <property type="entry name" value="P-loop containing nucleoside triphosphate hydrolases"/>
    <property type="match status" value="1"/>
</dbReference>
<dbReference type="FunFam" id="1.10.1580.10:FF:000004">
    <property type="entry name" value="Mitochondrial GTPase 1"/>
    <property type="match status" value="1"/>
</dbReference>
<dbReference type="InterPro" id="IPR006073">
    <property type="entry name" value="GTP-bd"/>
</dbReference>
<dbReference type="PANTHER" id="PTHR45782">
    <property type="entry name" value="MITOCHONDRIAL RIBOSOME-ASSOCIATED GTPASE 1"/>
    <property type="match status" value="1"/>
</dbReference>
<dbReference type="AlphaFoldDB" id="A0A6P8JDT5"/>
<evidence type="ECO:0000259" key="6">
    <source>
        <dbReference type="Pfam" id="PF01926"/>
    </source>
</evidence>
<dbReference type="InterPro" id="IPR016478">
    <property type="entry name" value="GTPase_MTG1"/>
</dbReference>
<feature type="binding site" evidence="5">
    <location>
        <position position="217"/>
    </location>
    <ligand>
        <name>GTP</name>
        <dbReference type="ChEBI" id="CHEBI:37565"/>
    </ligand>
</feature>
<keyword evidence="4" id="KW-0496">Mitochondrion</keyword>
<dbReference type="GO" id="GO:0003924">
    <property type="term" value="F:GTPase activity"/>
    <property type="evidence" value="ECO:0007669"/>
    <property type="project" value="TreeGrafter"/>
</dbReference>
<dbReference type="GO" id="GO:0005525">
    <property type="term" value="F:GTP binding"/>
    <property type="evidence" value="ECO:0007669"/>
    <property type="project" value="UniProtKB-KW"/>
</dbReference>
<dbReference type="PIRSF" id="PIRSF006230">
    <property type="entry name" value="MG442"/>
    <property type="match status" value="1"/>
</dbReference>
<dbReference type="PANTHER" id="PTHR45782:SF4">
    <property type="entry name" value="MITOCHONDRIAL RIBOSOME-ASSOCIATED GTPASE 1"/>
    <property type="match status" value="1"/>
</dbReference>